<dbReference type="NCBIfam" id="TIGR01726">
    <property type="entry name" value="HEQRo_perm_3TM"/>
    <property type="match status" value="1"/>
</dbReference>
<keyword evidence="4 7" id="KW-0812">Transmembrane</keyword>
<keyword evidence="10" id="KW-1185">Reference proteome</keyword>
<dbReference type="GO" id="GO:0022857">
    <property type="term" value="F:transmembrane transporter activity"/>
    <property type="evidence" value="ECO:0007669"/>
    <property type="project" value="InterPro"/>
</dbReference>
<dbReference type="CDD" id="cd06261">
    <property type="entry name" value="TM_PBP2"/>
    <property type="match status" value="1"/>
</dbReference>
<dbReference type="InterPro" id="IPR010065">
    <property type="entry name" value="AA_ABC_transptr_permease_3TM"/>
</dbReference>
<evidence type="ECO:0000313" key="9">
    <source>
        <dbReference type="EMBL" id="ADZ82967.1"/>
    </source>
</evidence>
<feature type="transmembrane region" description="Helical" evidence="7">
    <location>
        <begin position="185"/>
        <end position="206"/>
    </location>
</feature>
<comment type="subcellular location">
    <subcellularLocation>
        <location evidence="1 7">Cell membrane</location>
        <topology evidence="1 7">Multi-pass membrane protein</topology>
    </subcellularLocation>
</comment>
<dbReference type="KEGG" id="cle:Clole_1239"/>
<dbReference type="InterPro" id="IPR035906">
    <property type="entry name" value="MetI-like_sf"/>
</dbReference>
<evidence type="ECO:0000259" key="8">
    <source>
        <dbReference type="PROSITE" id="PS50928"/>
    </source>
</evidence>
<gene>
    <name evidence="9" type="ordered locus">Clole_1239</name>
</gene>
<reference evidence="9 10" key="1">
    <citation type="journal article" date="2011" name="J. Bacteriol.">
        <title>Complete genome sequence of the cellulose-degrading bacterium Cellulosilyticum lentocellum.</title>
        <authorList>
            <consortium name="US DOE Joint Genome Institute"/>
            <person name="Miller D.A."/>
            <person name="Suen G."/>
            <person name="Bruce D."/>
            <person name="Copeland A."/>
            <person name="Cheng J.F."/>
            <person name="Detter C."/>
            <person name="Goodwin L.A."/>
            <person name="Han C.S."/>
            <person name="Hauser L.J."/>
            <person name="Land M.L."/>
            <person name="Lapidus A."/>
            <person name="Lucas S."/>
            <person name="Meincke L."/>
            <person name="Pitluck S."/>
            <person name="Tapia R."/>
            <person name="Teshima H."/>
            <person name="Woyke T."/>
            <person name="Fox B.G."/>
            <person name="Angert E.R."/>
            <person name="Currie C.R."/>
        </authorList>
    </citation>
    <scope>NUCLEOTIDE SEQUENCE [LARGE SCALE GENOMIC DNA]</scope>
    <source>
        <strain evidence="10">ATCC 49066 / DSM 5427 / NCIMB 11756 / RHM5</strain>
    </source>
</reference>
<feature type="transmembrane region" description="Helical" evidence="7">
    <location>
        <begin position="86"/>
        <end position="107"/>
    </location>
</feature>
<comment type="similarity">
    <text evidence="7">Belongs to the binding-protein-dependent transport system permease family.</text>
</comment>
<dbReference type="HOGENOM" id="CLU_019602_1_0_9"/>
<feature type="transmembrane region" description="Helical" evidence="7">
    <location>
        <begin position="20"/>
        <end position="40"/>
    </location>
</feature>
<evidence type="ECO:0000256" key="7">
    <source>
        <dbReference type="RuleBase" id="RU363032"/>
    </source>
</evidence>
<dbReference type="eggNOG" id="COG0765">
    <property type="taxonomic scope" value="Bacteria"/>
</dbReference>
<evidence type="ECO:0000256" key="4">
    <source>
        <dbReference type="ARBA" id="ARBA00022692"/>
    </source>
</evidence>
<proteinExistence type="inferred from homology"/>
<feature type="transmembrane region" description="Helical" evidence="7">
    <location>
        <begin position="52"/>
        <end position="74"/>
    </location>
</feature>
<feature type="domain" description="ABC transmembrane type-1" evidence="8">
    <location>
        <begin position="17"/>
        <end position="206"/>
    </location>
</feature>
<name>F2JGL2_CELLD</name>
<dbReference type="PANTHER" id="PTHR30614:SF41">
    <property type="entry name" value="INNER MEMBRANE AMINO-ACID ABC TRANSPORTER PERMEASE PROTEIN YHDY"/>
    <property type="match status" value="1"/>
</dbReference>
<dbReference type="EMBL" id="CP002582">
    <property type="protein sequence ID" value="ADZ82967.1"/>
    <property type="molecule type" value="Genomic_DNA"/>
</dbReference>
<keyword evidence="6 7" id="KW-0472">Membrane</keyword>
<dbReference type="RefSeq" id="WP_013656266.1">
    <property type="nucleotide sequence ID" value="NC_015275.1"/>
</dbReference>
<dbReference type="AlphaFoldDB" id="F2JGL2"/>
<dbReference type="Proteomes" id="UP000008467">
    <property type="component" value="Chromosome"/>
</dbReference>
<dbReference type="GO" id="GO:0006865">
    <property type="term" value="P:amino acid transport"/>
    <property type="evidence" value="ECO:0007669"/>
    <property type="project" value="TreeGrafter"/>
</dbReference>
<evidence type="ECO:0000256" key="2">
    <source>
        <dbReference type="ARBA" id="ARBA00022448"/>
    </source>
</evidence>
<evidence type="ECO:0000313" key="10">
    <source>
        <dbReference type="Proteomes" id="UP000008467"/>
    </source>
</evidence>
<evidence type="ECO:0000256" key="3">
    <source>
        <dbReference type="ARBA" id="ARBA00022475"/>
    </source>
</evidence>
<dbReference type="SUPFAM" id="SSF161098">
    <property type="entry name" value="MetI-like"/>
    <property type="match status" value="1"/>
</dbReference>
<dbReference type="PANTHER" id="PTHR30614">
    <property type="entry name" value="MEMBRANE COMPONENT OF AMINO ACID ABC TRANSPORTER"/>
    <property type="match status" value="1"/>
</dbReference>
<accession>F2JGL2</accession>
<dbReference type="InterPro" id="IPR043429">
    <property type="entry name" value="ArtM/GltK/GlnP/TcyL/YhdX-like"/>
</dbReference>
<dbReference type="STRING" id="642492.Clole_1239"/>
<dbReference type="PROSITE" id="PS50928">
    <property type="entry name" value="ABC_TM1"/>
    <property type="match status" value="1"/>
</dbReference>
<evidence type="ECO:0000256" key="5">
    <source>
        <dbReference type="ARBA" id="ARBA00022989"/>
    </source>
</evidence>
<organism evidence="9 10">
    <name type="scientific">Cellulosilyticum lentocellum (strain ATCC 49066 / DSM 5427 / NCIMB 11756 / RHM5)</name>
    <name type="common">Clostridium lentocellum</name>
    <dbReference type="NCBI Taxonomy" id="642492"/>
    <lineage>
        <taxon>Bacteria</taxon>
        <taxon>Bacillati</taxon>
        <taxon>Bacillota</taxon>
        <taxon>Clostridia</taxon>
        <taxon>Lachnospirales</taxon>
        <taxon>Cellulosilyticaceae</taxon>
        <taxon>Cellulosilyticum</taxon>
    </lineage>
</organism>
<protein>
    <submittedName>
        <fullName evidence="9">Polar amino acid ABC transporter, inner membrane subunit</fullName>
    </submittedName>
</protein>
<sequence>MSEIFTSENILFMLDGLKLTLLIALGTIILSIIFGTILALMRNYCKGVFSPFATLAAIYIEIFRCTPNILWILWIRFTIPGDPIPLGIFSFTLFTSAVVAEIVRGGLNSIPKGQFEGAASQGFNFAQTLIYIILPQTFKSIIPALLSQVITIIKDTSFLKVVDIAEFTRNSNVVLGSLRGFGQIIMLYGFVALTYFVINFALSCVVRQYQRRITI</sequence>
<dbReference type="Pfam" id="PF00528">
    <property type="entry name" value="BPD_transp_1"/>
    <property type="match status" value="1"/>
</dbReference>
<dbReference type="Gene3D" id="1.10.3720.10">
    <property type="entry name" value="MetI-like"/>
    <property type="match status" value="1"/>
</dbReference>
<evidence type="ECO:0000256" key="1">
    <source>
        <dbReference type="ARBA" id="ARBA00004651"/>
    </source>
</evidence>
<dbReference type="InterPro" id="IPR000515">
    <property type="entry name" value="MetI-like"/>
</dbReference>
<evidence type="ECO:0000256" key="6">
    <source>
        <dbReference type="ARBA" id="ARBA00023136"/>
    </source>
</evidence>
<keyword evidence="5 7" id="KW-1133">Transmembrane helix</keyword>
<feature type="transmembrane region" description="Helical" evidence="7">
    <location>
        <begin position="128"/>
        <end position="153"/>
    </location>
</feature>
<keyword evidence="3" id="KW-1003">Cell membrane</keyword>
<keyword evidence="2 7" id="KW-0813">Transport</keyword>
<dbReference type="GO" id="GO:0043190">
    <property type="term" value="C:ATP-binding cassette (ABC) transporter complex"/>
    <property type="evidence" value="ECO:0007669"/>
    <property type="project" value="InterPro"/>
</dbReference>